<evidence type="ECO:0000259" key="9">
    <source>
        <dbReference type="PROSITE" id="PS50952"/>
    </source>
</evidence>
<keyword evidence="6" id="KW-0804">Transcription</keyword>
<evidence type="ECO:0000256" key="8">
    <source>
        <dbReference type="ARBA" id="ARBA00048017"/>
    </source>
</evidence>
<dbReference type="AlphaFoldDB" id="A0A443SCD1"/>
<accession>A0A443SCD1</accession>
<dbReference type="InterPro" id="IPR003101">
    <property type="entry name" value="KIX_dom"/>
</dbReference>
<comment type="subcellular location">
    <subcellularLocation>
        <location evidence="1">Nucleus</location>
    </subcellularLocation>
</comment>
<keyword evidence="5" id="KW-0805">Transcription regulation</keyword>
<evidence type="ECO:0000256" key="4">
    <source>
        <dbReference type="ARBA" id="ARBA00022853"/>
    </source>
</evidence>
<evidence type="ECO:0000256" key="2">
    <source>
        <dbReference type="ARBA" id="ARBA00013184"/>
    </source>
</evidence>
<keyword evidence="4" id="KW-0156">Chromatin regulator</keyword>
<feature type="domain" description="KIX" evidence="9">
    <location>
        <begin position="74"/>
        <end position="153"/>
    </location>
</feature>
<proteinExistence type="predicted"/>
<evidence type="ECO:0000313" key="11">
    <source>
        <dbReference type="Proteomes" id="UP000288716"/>
    </source>
</evidence>
<dbReference type="EMBL" id="NCKV01004076">
    <property type="protein sequence ID" value="RWS25075.1"/>
    <property type="molecule type" value="Genomic_DNA"/>
</dbReference>
<dbReference type="InterPro" id="IPR036529">
    <property type="entry name" value="KIX_dom_sf"/>
</dbReference>
<keyword evidence="3" id="KW-0808">Transferase</keyword>
<dbReference type="Gene3D" id="1.10.246.20">
    <property type="entry name" value="Coactivator CBP, KIX domain"/>
    <property type="match status" value="1"/>
</dbReference>
<protein>
    <recommendedName>
        <fullName evidence="2">histone acetyltransferase</fullName>
        <ecNumber evidence="2">2.3.1.48</ecNumber>
    </recommendedName>
</protein>
<sequence length="174" mass="20305">MDNADELVLSQSRTQQLLQQKQADMEKAYQALGLPAPQYNNTTGQPNWQSQLMRLPNAQQIPDSPQLNQENTTSMTKEWHASITIDLRNHLVQKIVQAIFPIPSPSAVQDRRMVSLFAYARKVEADMYEMANSRAEYYHLLAEKIYKIQKELEEKRQRRRNEQTVTNLFDKINI</sequence>
<comment type="catalytic activity">
    <reaction evidence="8">
        <text>L-lysyl-[protein] + acetyl-CoA = N(6)-acetyl-L-lysyl-[protein] + CoA + H(+)</text>
        <dbReference type="Rhea" id="RHEA:45948"/>
        <dbReference type="Rhea" id="RHEA-COMP:9752"/>
        <dbReference type="Rhea" id="RHEA-COMP:10731"/>
        <dbReference type="ChEBI" id="CHEBI:15378"/>
        <dbReference type="ChEBI" id="CHEBI:29969"/>
        <dbReference type="ChEBI" id="CHEBI:57287"/>
        <dbReference type="ChEBI" id="CHEBI:57288"/>
        <dbReference type="ChEBI" id="CHEBI:61930"/>
        <dbReference type="EC" id="2.3.1.48"/>
    </reaction>
</comment>
<dbReference type="GO" id="GO:0005634">
    <property type="term" value="C:nucleus"/>
    <property type="evidence" value="ECO:0007669"/>
    <property type="project" value="UniProtKB-SubCell"/>
</dbReference>
<dbReference type="EC" id="2.3.1.48" evidence="2"/>
<dbReference type="GO" id="GO:0004402">
    <property type="term" value="F:histone acetyltransferase activity"/>
    <property type="evidence" value="ECO:0007669"/>
    <property type="project" value="InterPro"/>
</dbReference>
<evidence type="ECO:0000256" key="6">
    <source>
        <dbReference type="ARBA" id="ARBA00023163"/>
    </source>
</evidence>
<evidence type="ECO:0000256" key="1">
    <source>
        <dbReference type="ARBA" id="ARBA00004123"/>
    </source>
</evidence>
<name>A0A443SCD1_9ACAR</name>
<dbReference type="InterPro" id="IPR013178">
    <property type="entry name" value="Histone_AcTrfase_Rtt109/CBP"/>
</dbReference>
<organism evidence="10 11">
    <name type="scientific">Leptotrombidium deliense</name>
    <dbReference type="NCBI Taxonomy" id="299467"/>
    <lineage>
        <taxon>Eukaryota</taxon>
        <taxon>Metazoa</taxon>
        <taxon>Ecdysozoa</taxon>
        <taxon>Arthropoda</taxon>
        <taxon>Chelicerata</taxon>
        <taxon>Arachnida</taxon>
        <taxon>Acari</taxon>
        <taxon>Acariformes</taxon>
        <taxon>Trombidiformes</taxon>
        <taxon>Prostigmata</taxon>
        <taxon>Anystina</taxon>
        <taxon>Parasitengona</taxon>
        <taxon>Trombiculoidea</taxon>
        <taxon>Trombiculidae</taxon>
        <taxon>Leptotrombidium</taxon>
    </lineage>
</organism>
<dbReference type="GO" id="GO:0003713">
    <property type="term" value="F:transcription coactivator activity"/>
    <property type="evidence" value="ECO:0007669"/>
    <property type="project" value="TreeGrafter"/>
</dbReference>
<evidence type="ECO:0000256" key="5">
    <source>
        <dbReference type="ARBA" id="ARBA00023015"/>
    </source>
</evidence>
<keyword evidence="11" id="KW-1185">Reference proteome</keyword>
<dbReference type="OrthoDB" id="6435608at2759"/>
<dbReference type="GO" id="GO:0031490">
    <property type="term" value="F:chromatin DNA binding"/>
    <property type="evidence" value="ECO:0007669"/>
    <property type="project" value="TreeGrafter"/>
</dbReference>
<dbReference type="VEuPathDB" id="VectorBase:LDEU006965"/>
<dbReference type="PROSITE" id="PS50952">
    <property type="entry name" value="KIX"/>
    <property type="match status" value="1"/>
</dbReference>
<dbReference type="GO" id="GO:0045944">
    <property type="term" value="P:positive regulation of transcription by RNA polymerase II"/>
    <property type="evidence" value="ECO:0007669"/>
    <property type="project" value="TreeGrafter"/>
</dbReference>
<evidence type="ECO:0000256" key="3">
    <source>
        <dbReference type="ARBA" id="ARBA00022679"/>
    </source>
</evidence>
<evidence type="ECO:0000256" key="7">
    <source>
        <dbReference type="ARBA" id="ARBA00023242"/>
    </source>
</evidence>
<reference evidence="10 11" key="1">
    <citation type="journal article" date="2018" name="Gigascience">
        <title>Genomes of trombidid mites reveal novel predicted allergens and laterally-transferred genes associated with secondary metabolism.</title>
        <authorList>
            <person name="Dong X."/>
            <person name="Chaisiri K."/>
            <person name="Xia D."/>
            <person name="Armstrong S.D."/>
            <person name="Fang Y."/>
            <person name="Donnelly M.J."/>
            <person name="Kadowaki T."/>
            <person name="McGarry J.W."/>
            <person name="Darby A.C."/>
            <person name="Makepeace B.L."/>
        </authorList>
    </citation>
    <scope>NUCLEOTIDE SEQUENCE [LARGE SCALE GENOMIC DNA]</scope>
    <source>
        <strain evidence="10">UoL-UT</strain>
    </source>
</reference>
<dbReference type="GO" id="GO:0000123">
    <property type="term" value="C:histone acetyltransferase complex"/>
    <property type="evidence" value="ECO:0007669"/>
    <property type="project" value="TreeGrafter"/>
</dbReference>
<dbReference type="SUPFAM" id="SSF47040">
    <property type="entry name" value="Kix domain of CBP (creb binding protein)"/>
    <property type="match status" value="1"/>
</dbReference>
<keyword evidence="7" id="KW-0539">Nucleus</keyword>
<evidence type="ECO:0000313" key="10">
    <source>
        <dbReference type="EMBL" id="RWS25075.1"/>
    </source>
</evidence>
<dbReference type="GO" id="GO:0005667">
    <property type="term" value="C:transcription regulator complex"/>
    <property type="evidence" value="ECO:0007669"/>
    <property type="project" value="TreeGrafter"/>
</dbReference>
<dbReference type="Proteomes" id="UP000288716">
    <property type="component" value="Unassembled WGS sequence"/>
</dbReference>
<comment type="caution">
    <text evidence="10">The sequence shown here is derived from an EMBL/GenBank/DDBJ whole genome shotgun (WGS) entry which is preliminary data.</text>
</comment>
<dbReference type="PANTHER" id="PTHR13808:SF1">
    <property type="entry name" value="HISTONE ACETYLTRANSFERASE"/>
    <property type="match status" value="1"/>
</dbReference>
<gene>
    <name evidence="10" type="ORF">B4U80_09613</name>
</gene>
<dbReference type="PANTHER" id="PTHR13808">
    <property type="entry name" value="CBP/P300-RELATED"/>
    <property type="match status" value="1"/>
</dbReference>
<dbReference type="Pfam" id="PF02172">
    <property type="entry name" value="KIX"/>
    <property type="match status" value="1"/>
</dbReference>
<dbReference type="STRING" id="299467.A0A443SCD1"/>